<reference evidence="1 2" key="1">
    <citation type="submission" date="2015-07" db="EMBL/GenBank/DDBJ databases">
        <title>Draft genome sequence of the Amantichitinum ursilacus IGB-41, a new chitin-degrading bacterium.</title>
        <authorList>
            <person name="Kirstahler P."/>
            <person name="Guenther M."/>
            <person name="Grumaz C."/>
            <person name="Rupp S."/>
            <person name="Zibek S."/>
            <person name="Sohn K."/>
        </authorList>
    </citation>
    <scope>NUCLEOTIDE SEQUENCE [LARGE SCALE GENOMIC DNA]</scope>
    <source>
        <strain evidence="1 2">IGB-41</strain>
    </source>
</reference>
<dbReference type="RefSeq" id="WP_161805128.1">
    <property type="nucleotide sequence ID" value="NZ_LAQT01000010.1"/>
</dbReference>
<accession>A0A0N1JSC4</accession>
<dbReference type="STRING" id="857265.WG78_14630"/>
<organism evidence="1 2">
    <name type="scientific">Amantichitinum ursilacus</name>
    <dbReference type="NCBI Taxonomy" id="857265"/>
    <lineage>
        <taxon>Bacteria</taxon>
        <taxon>Pseudomonadati</taxon>
        <taxon>Pseudomonadota</taxon>
        <taxon>Betaproteobacteria</taxon>
        <taxon>Neisseriales</taxon>
        <taxon>Chitinibacteraceae</taxon>
        <taxon>Amantichitinum</taxon>
    </lineage>
</organism>
<dbReference type="AlphaFoldDB" id="A0A0N1JSC4"/>
<comment type="caution">
    <text evidence="1">The sequence shown here is derived from an EMBL/GenBank/DDBJ whole genome shotgun (WGS) entry which is preliminary data.</text>
</comment>
<keyword evidence="2" id="KW-1185">Reference proteome</keyword>
<evidence type="ECO:0000313" key="1">
    <source>
        <dbReference type="EMBL" id="KPC52303.1"/>
    </source>
</evidence>
<proteinExistence type="predicted"/>
<name>A0A0N1JSC4_9NEIS</name>
<evidence type="ECO:0000313" key="2">
    <source>
        <dbReference type="Proteomes" id="UP000037939"/>
    </source>
</evidence>
<dbReference type="EMBL" id="LAQT01000010">
    <property type="protein sequence ID" value="KPC52303.1"/>
    <property type="molecule type" value="Genomic_DNA"/>
</dbReference>
<dbReference type="Proteomes" id="UP000037939">
    <property type="component" value="Unassembled WGS sequence"/>
</dbReference>
<protein>
    <submittedName>
        <fullName evidence="1">Uncharacterized protein</fullName>
    </submittedName>
</protein>
<gene>
    <name evidence="1" type="ORF">WG78_14630</name>
</gene>
<sequence>MPIQLSPEHIRLLVRALDEASSIALPNEVFDSKDREALSRLAVLFRDLIPDYYMLDSE</sequence>